<reference evidence="1 2" key="1">
    <citation type="submission" date="2019-07" db="EMBL/GenBank/DDBJ databases">
        <authorList>
            <person name="Almisry A."/>
            <person name="Mousa M."/>
            <person name="Gordon L.L."/>
            <person name="Lee M."/>
            <person name="Mandava P."/>
            <person name="Moxley J.T."/>
            <person name="Shaffer C.D."/>
            <person name="Weston-Hafer K.A."/>
            <person name="Garlena R.A."/>
            <person name="Russell D.A."/>
            <person name="Pope W.H."/>
            <person name="Jacobs-Sera D."/>
            <person name="Hatfull G.F."/>
        </authorList>
    </citation>
    <scope>NUCLEOTIDE SEQUENCE [LARGE SCALE GENOMIC DNA]</scope>
</reference>
<dbReference type="RefSeq" id="YP_010754536.1">
    <property type="nucleotide sequence ID" value="NC_073461.1"/>
</dbReference>
<evidence type="ECO:0000313" key="1">
    <source>
        <dbReference type="EMBL" id="QFG13260.1"/>
    </source>
</evidence>
<dbReference type="EMBL" id="MN234216">
    <property type="protein sequence ID" value="QFG13260.1"/>
    <property type="molecule type" value="Genomic_DNA"/>
</dbReference>
<keyword evidence="2" id="KW-1185">Reference proteome</keyword>
<dbReference type="Proteomes" id="UP000326486">
    <property type="component" value="Segment"/>
</dbReference>
<accession>A0A5J6TR25</accession>
<evidence type="ECO:0000313" key="2">
    <source>
        <dbReference type="Proteomes" id="UP000326486"/>
    </source>
</evidence>
<proteinExistence type="predicted"/>
<gene>
    <name evidence="1" type="primary">68</name>
    <name evidence="1" type="ORF">SEA_GILGAMESH_68</name>
</gene>
<dbReference type="KEGG" id="vg:80019130"/>
<name>A0A5J6TR25_9CAUD</name>
<protein>
    <submittedName>
        <fullName evidence="1">Minor tail protein</fullName>
    </submittedName>
</protein>
<dbReference type="GeneID" id="80019130"/>
<organism evidence="1 2">
    <name type="scientific">Streptomyces phage Gilgamesh</name>
    <dbReference type="NCBI Taxonomy" id="2599890"/>
    <lineage>
        <taxon>Viruses</taxon>
        <taxon>Duplodnaviria</taxon>
        <taxon>Heunggongvirae</taxon>
        <taxon>Uroviricota</taxon>
        <taxon>Caudoviricetes</taxon>
        <taxon>Gilgameshvirus</taxon>
        <taxon>Gilgameshvirus gilgamesh</taxon>
    </lineage>
</organism>
<sequence>MPPREGDWNLSYSANGIHPGANFTFGTIDSGYYLLEPYEITYADNDAGDVPMPQEDGARFGQDYRGQATITFEVGVDSVDDAFTQHGRHGANLDAVSAMVQAWDGEAVRRRFATPATLRTTQGGRSRRFFGRPRKIAPAGSKLTRQGYTPVVATFVCLDSTAYDDVEQVARVNMVPPDHYGLVGPLTTPLTMTAESAGKIAGEVVVGGTKPAWPVITFYGPIVKPVCEVVGRWSAALDLTLGVGERVVIDTRPWARTVLRNGNASVAGYLTRGTPRLKDLRLPLGRQDFVLRGTDDTGTAYMTVAWRDGYAYL</sequence>